<dbReference type="Proteomes" id="UP000221020">
    <property type="component" value="Unassembled WGS sequence"/>
</dbReference>
<accession>A0AA91ZSQ3</accession>
<proteinExistence type="predicted"/>
<feature type="coiled-coil region" evidence="1">
    <location>
        <begin position="391"/>
        <end position="428"/>
    </location>
</feature>
<dbReference type="AlphaFoldDB" id="A0AA91ZSQ3"/>
<keyword evidence="1" id="KW-0175">Coiled coil</keyword>
<protein>
    <submittedName>
        <fullName evidence="2">Uncharacterized protein</fullName>
    </submittedName>
</protein>
<evidence type="ECO:0000313" key="2">
    <source>
        <dbReference type="EMBL" id="PED80858.1"/>
    </source>
</evidence>
<reference evidence="2 3" key="1">
    <citation type="submission" date="2017-09" db="EMBL/GenBank/DDBJ databases">
        <title>Large-scale bioinformatics analysis of Bacillus genomes uncovers conserved roles of natural products in bacterial physiology.</title>
        <authorList>
            <consortium name="Agbiome Team Llc"/>
            <person name="Bleich R.M."/>
            <person name="Grubbs K.J."/>
            <person name="Santa Maria K.C."/>
            <person name="Allen S.E."/>
            <person name="Farag S."/>
            <person name="Shank E.A."/>
            <person name="Bowers A."/>
        </authorList>
    </citation>
    <scope>NUCLEOTIDE SEQUENCE [LARGE SCALE GENOMIC DNA]</scope>
    <source>
        <strain evidence="2 3">AFS092012</strain>
    </source>
</reference>
<comment type="caution">
    <text evidence="2">The sequence shown here is derived from an EMBL/GenBank/DDBJ whole genome shotgun (WGS) entry which is preliminary data.</text>
</comment>
<gene>
    <name evidence="2" type="ORF">CON65_20395</name>
</gene>
<evidence type="ECO:0000313" key="3">
    <source>
        <dbReference type="Proteomes" id="UP000221020"/>
    </source>
</evidence>
<dbReference type="RefSeq" id="WP_097899239.1">
    <property type="nucleotide sequence ID" value="NZ_NVOR01000093.1"/>
</dbReference>
<dbReference type="EMBL" id="NVOR01000093">
    <property type="protein sequence ID" value="PED80858.1"/>
    <property type="molecule type" value="Genomic_DNA"/>
</dbReference>
<evidence type="ECO:0000256" key="1">
    <source>
        <dbReference type="SAM" id="Coils"/>
    </source>
</evidence>
<name>A0AA91ZSQ3_9BACI</name>
<sequence>MTKELSLQDLCKELEKEELIELVKHLADRYMDIDMAVMEWYALQKGSEKKDPLSNKLLWEYWERAEEIISDFNDYGRGPEYLEYEAYEYLEKITDLVFQYSIPTEEKRLLINKLFTQYAIGNSGFDDVLMDMIYELCESDSDWKHVITLLQKVPSDWNQTLIMGIYKDQLQEGEAYLQLRLQSLKYGMDYWDLAAYYISQEQIDKAIEVAEAGVENGQGRKTELFAFLFDYYAEQDEMNQIQAVVDMAFHKQSDIDLIRDRAFAYFKRRNEYKELKNMLVRAFRTDYRDKKHYDDFNSMKEHFSVEDWTEVQEEMMGIVQKESTMDYLEICYDNEMYNEILEIMLKASRTTYGYIDISLDRFADKLVDKYPREIMEYYWNKGCLLIPDGNRKRYREAVKHFEKAKDIYEKKLQEQDVWQKRLEALKIQHKSRRAFLDEMRVFG</sequence>
<dbReference type="Gene3D" id="1.25.40.10">
    <property type="entry name" value="Tetratricopeptide repeat domain"/>
    <property type="match status" value="1"/>
</dbReference>
<organism evidence="2 3">
    <name type="scientific">Bacillus pseudomycoides</name>
    <dbReference type="NCBI Taxonomy" id="64104"/>
    <lineage>
        <taxon>Bacteria</taxon>
        <taxon>Bacillati</taxon>
        <taxon>Bacillota</taxon>
        <taxon>Bacilli</taxon>
        <taxon>Bacillales</taxon>
        <taxon>Bacillaceae</taxon>
        <taxon>Bacillus</taxon>
        <taxon>Bacillus cereus group</taxon>
    </lineage>
</organism>
<dbReference type="InterPro" id="IPR011990">
    <property type="entry name" value="TPR-like_helical_dom_sf"/>
</dbReference>